<evidence type="ECO:0000256" key="1">
    <source>
        <dbReference type="SAM" id="Coils"/>
    </source>
</evidence>
<feature type="compositionally biased region" description="Acidic residues" evidence="2">
    <location>
        <begin position="23"/>
        <end position="38"/>
    </location>
</feature>
<feature type="coiled-coil region" evidence="1">
    <location>
        <begin position="152"/>
        <end position="186"/>
    </location>
</feature>
<sequence>MYQVLPILRKKYIWSSEEKFSNEEEFLSEEEQDEEEISKEDVSEEAKSFLEIPKLHVEKILLNCIRLNERQHILEVEMKERKADVAEMKERKAKKNELKAEYEKANHLLETLTEGYPDLLSSLERDNLHWRDLIIRSKVEDESINEIRRLHGQNVKEELMKLGETKKSLEEEMMELSQELNGVKEHIRTKKHMLDEEQIGLDDDEQIGSDDDQFSIHFPHSRAFGSKMSKRRPKADFKSHTSWAFLHGLDLQPWDRPYR</sequence>
<dbReference type="OrthoDB" id="10546881at2759"/>
<organism evidence="3 4">
    <name type="scientific">Gossypium barbadense</name>
    <name type="common">Sea Island cotton</name>
    <name type="synonym">Hibiscus barbadensis</name>
    <dbReference type="NCBI Taxonomy" id="3634"/>
    <lineage>
        <taxon>Eukaryota</taxon>
        <taxon>Viridiplantae</taxon>
        <taxon>Streptophyta</taxon>
        <taxon>Embryophyta</taxon>
        <taxon>Tracheophyta</taxon>
        <taxon>Spermatophyta</taxon>
        <taxon>Magnoliopsida</taxon>
        <taxon>eudicotyledons</taxon>
        <taxon>Gunneridae</taxon>
        <taxon>Pentapetalae</taxon>
        <taxon>rosids</taxon>
        <taxon>malvids</taxon>
        <taxon>Malvales</taxon>
        <taxon>Malvaceae</taxon>
        <taxon>Malvoideae</taxon>
        <taxon>Gossypium</taxon>
    </lineage>
</organism>
<evidence type="ECO:0000256" key="2">
    <source>
        <dbReference type="SAM" id="MobiDB-lite"/>
    </source>
</evidence>
<reference evidence="4" key="1">
    <citation type="journal article" date="2020" name="Nat. Genet.">
        <title>Genomic diversifications of five Gossypium allopolyploid species and their impact on cotton improvement.</title>
        <authorList>
            <person name="Chen Z.J."/>
            <person name="Sreedasyam A."/>
            <person name="Ando A."/>
            <person name="Song Q."/>
            <person name="De Santiago L.M."/>
            <person name="Hulse-Kemp A.M."/>
            <person name="Ding M."/>
            <person name="Ye W."/>
            <person name="Kirkbride R.C."/>
            <person name="Jenkins J."/>
            <person name="Plott C."/>
            <person name="Lovell J."/>
            <person name="Lin Y.M."/>
            <person name="Vaughn R."/>
            <person name="Liu B."/>
            <person name="Simpson S."/>
            <person name="Scheffler B.E."/>
            <person name="Wen L."/>
            <person name="Saski C.A."/>
            <person name="Grover C.E."/>
            <person name="Hu G."/>
            <person name="Conover J.L."/>
            <person name="Carlson J.W."/>
            <person name="Shu S."/>
            <person name="Boston L.B."/>
            <person name="Williams M."/>
            <person name="Peterson D.G."/>
            <person name="McGee K."/>
            <person name="Jones D.C."/>
            <person name="Wendel J.F."/>
            <person name="Stelly D.M."/>
            <person name="Grimwood J."/>
            <person name="Schmutz J."/>
        </authorList>
    </citation>
    <scope>NUCLEOTIDE SEQUENCE [LARGE SCALE GENOMIC DNA]</scope>
    <source>
        <strain evidence="4">cv. 3-79</strain>
    </source>
</reference>
<gene>
    <name evidence="3" type="ORF">ES319_A11G177200v1</name>
</gene>
<keyword evidence="1" id="KW-0175">Coiled coil</keyword>
<evidence type="ECO:0000313" key="3">
    <source>
        <dbReference type="EMBL" id="KAB2057561.1"/>
    </source>
</evidence>
<feature type="region of interest" description="Disordered" evidence="2">
    <location>
        <begin position="20"/>
        <end position="42"/>
    </location>
</feature>
<protein>
    <submittedName>
        <fullName evidence="3">Uncharacterized protein</fullName>
    </submittedName>
</protein>
<accession>A0A5J5TS04</accession>
<name>A0A5J5TS04_GOSBA</name>
<proteinExistence type="predicted"/>
<dbReference type="Proteomes" id="UP000327439">
    <property type="component" value="Chromosome A11"/>
</dbReference>
<feature type="coiled-coil region" evidence="1">
    <location>
        <begin position="76"/>
        <end position="115"/>
    </location>
</feature>
<keyword evidence="4" id="KW-1185">Reference proteome</keyword>
<dbReference type="EMBL" id="CM018212">
    <property type="protein sequence ID" value="KAB2057561.1"/>
    <property type="molecule type" value="Genomic_DNA"/>
</dbReference>
<evidence type="ECO:0000313" key="4">
    <source>
        <dbReference type="Proteomes" id="UP000327439"/>
    </source>
</evidence>
<dbReference type="AlphaFoldDB" id="A0A5J5TS04"/>